<dbReference type="GO" id="GO:0005634">
    <property type="term" value="C:nucleus"/>
    <property type="evidence" value="ECO:0007669"/>
    <property type="project" value="UniProtKB-SubCell"/>
</dbReference>
<dbReference type="Pfam" id="PF11976">
    <property type="entry name" value="Rad60-SLD"/>
    <property type="match status" value="1"/>
</dbReference>
<dbReference type="AlphaFoldDB" id="A0AAV7HKJ3"/>
<dbReference type="SMART" id="SM00213">
    <property type="entry name" value="UBQ"/>
    <property type="match status" value="1"/>
</dbReference>
<keyword evidence="1" id="KW-0833">Ubl conjugation pathway</keyword>
<organism evidence="3 4">
    <name type="scientific">Dendrobium chrysotoxum</name>
    <name type="common">Orchid</name>
    <dbReference type="NCBI Taxonomy" id="161865"/>
    <lineage>
        <taxon>Eukaryota</taxon>
        <taxon>Viridiplantae</taxon>
        <taxon>Streptophyta</taxon>
        <taxon>Embryophyta</taxon>
        <taxon>Tracheophyta</taxon>
        <taxon>Spermatophyta</taxon>
        <taxon>Magnoliopsida</taxon>
        <taxon>Liliopsida</taxon>
        <taxon>Asparagales</taxon>
        <taxon>Orchidaceae</taxon>
        <taxon>Epidendroideae</taxon>
        <taxon>Malaxideae</taxon>
        <taxon>Dendrobiinae</taxon>
        <taxon>Dendrobium</taxon>
    </lineage>
</organism>
<dbReference type="EMBL" id="JAGFBR010000003">
    <property type="protein sequence ID" value="KAH0468729.1"/>
    <property type="molecule type" value="Genomic_DNA"/>
</dbReference>
<accession>A0AAV7HKJ3</accession>
<name>A0AAV7HKJ3_DENCH</name>
<evidence type="ECO:0000259" key="2">
    <source>
        <dbReference type="PROSITE" id="PS50053"/>
    </source>
</evidence>
<evidence type="ECO:0000313" key="4">
    <source>
        <dbReference type="Proteomes" id="UP000775213"/>
    </source>
</evidence>
<keyword evidence="4" id="KW-1185">Reference proteome</keyword>
<proteinExistence type="inferred from homology"/>
<reference evidence="3 4" key="1">
    <citation type="journal article" date="2021" name="Hortic Res">
        <title>Chromosome-scale assembly of the Dendrobium chrysotoxum genome enhances the understanding of orchid evolution.</title>
        <authorList>
            <person name="Zhang Y."/>
            <person name="Zhang G.Q."/>
            <person name="Zhang D."/>
            <person name="Liu X.D."/>
            <person name="Xu X.Y."/>
            <person name="Sun W.H."/>
            <person name="Yu X."/>
            <person name="Zhu X."/>
            <person name="Wang Z.W."/>
            <person name="Zhao X."/>
            <person name="Zhong W.Y."/>
            <person name="Chen H."/>
            <person name="Yin W.L."/>
            <person name="Huang T."/>
            <person name="Niu S.C."/>
            <person name="Liu Z.J."/>
        </authorList>
    </citation>
    <scope>NUCLEOTIDE SEQUENCE [LARGE SCALE GENOMIC DNA]</scope>
    <source>
        <strain evidence="3">Lindl</strain>
    </source>
</reference>
<dbReference type="PROSITE" id="PS50053">
    <property type="entry name" value="UBIQUITIN_2"/>
    <property type="match status" value="1"/>
</dbReference>
<dbReference type="InterPro" id="IPR029071">
    <property type="entry name" value="Ubiquitin-like_domsf"/>
</dbReference>
<comment type="caution">
    <text evidence="3">The sequence shown here is derived from an EMBL/GenBank/DDBJ whole genome shotgun (WGS) entry which is preliminary data.</text>
</comment>
<dbReference type="Gene3D" id="3.10.20.90">
    <property type="entry name" value="Phosphatidylinositol 3-kinase Catalytic Subunit, Chain A, domain 1"/>
    <property type="match status" value="1"/>
</dbReference>
<dbReference type="PANTHER" id="PTHR10562">
    <property type="entry name" value="SMALL UBIQUITIN-RELATED MODIFIER"/>
    <property type="match status" value="1"/>
</dbReference>
<dbReference type="InterPro" id="IPR000626">
    <property type="entry name" value="Ubiquitin-like_dom"/>
</dbReference>
<protein>
    <recommendedName>
        <fullName evidence="1">Small ubiquitin-related modifier</fullName>
        <shortName evidence="1">SUMO</shortName>
    </recommendedName>
</protein>
<feature type="domain" description="Ubiquitin-like" evidence="2">
    <location>
        <begin position="16"/>
        <end position="90"/>
    </location>
</feature>
<gene>
    <name evidence="3" type="ORF">IEQ34_001961</name>
</gene>
<evidence type="ECO:0000313" key="3">
    <source>
        <dbReference type="EMBL" id="KAH0468729.1"/>
    </source>
</evidence>
<comment type="similarity">
    <text evidence="1">Belongs to the ubiquitin family. SUMO subfamily.</text>
</comment>
<comment type="subcellular location">
    <subcellularLocation>
        <location evidence="1">Nucleus</location>
    </subcellularLocation>
</comment>
<dbReference type="Proteomes" id="UP000775213">
    <property type="component" value="Unassembled WGS sequence"/>
</dbReference>
<dbReference type="InterPro" id="IPR022617">
    <property type="entry name" value="Rad60/SUMO-like_dom"/>
</dbReference>
<sequence>MASTSSEQNKKPNEAKSLSLKVKGQDEVEVFYRAKPTTQLSKLMNAYSNRHYFPVAFFFDGHQIRDEDTPESLKMKDGDEIVALIHQTGG</sequence>
<dbReference type="SUPFAM" id="SSF54236">
    <property type="entry name" value="Ubiquitin-like"/>
    <property type="match status" value="1"/>
</dbReference>
<evidence type="ECO:0000256" key="1">
    <source>
        <dbReference type="RuleBase" id="RU361190"/>
    </source>
</evidence>
<keyword evidence="1" id="KW-0539">Nucleus</keyword>